<dbReference type="EMBL" id="WJXW01000012">
    <property type="protein sequence ID" value="KAF9731539.1"/>
    <property type="molecule type" value="Genomic_DNA"/>
</dbReference>
<comment type="caution">
    <text evidence="3">The sequence shown here is derived from an EMBL/GenBank/DDBJ whole genome shotgun (WGS) entry which is preliminary data.</text>
</comment>
<dbReference type="OrthoDB" id="10261782at2759"/>
<reference evidence="3" key="1">
    <citation type="journal article" date="2020" name="Mol. Plant Microbe Interact.">
        <title>Genome Sequence of the Biocontrol Agent Coniothyrium minitans strain Conio (IMI 134523).</title>
        <authorList>
            <person name="Patel D."/>
            <person name="Shittu T.A."/>
            <person name="Baroncelli R."/>
            <person name="Muthumeenakshi S."/>
            <person name="Osborne T.H."/>
            <person name="Janganan T.K."/>
            <person name="Sreenivasaprasad S."/>
        </authorList>
    </citation>
    <scope>NUCLEOTIDE SEQUENCE</scope>
    <source>
        <strain evidence="3">Conio</strain>
    </source>
</reference>
<keyword evidence="2" id="KW-0732">Signal</keyword>
<sequence length="729" mass="80070">MHVQSLSLQSFLLSSLFVLYAAATPIVRTQDAKAGNANHIFNAIHSSMRQWGSSLNHNGMSFFMATVPVDTQLYHGSSSQEVVKGMEWLAFEPEHALVFARSRGPGGRRPGREPGDGEEKEWEQLRRQAKHGHEEHCNMGPDPWSRQGHAHVPPPPDSHHPGHAHGRPNEDILLTPHPPHHDSHPPPPPHHNAPPSPPPPHDDELQHSFSGTSPQPPASTGKGYLHTYIPTRPLRLLYIDGLSAGKTSNGTLDSQDMLLLNRIDLHDSPMGGELLRAGGMCRLASTLWKGRIDGILRMEAGFEIILCDFESTVVRKSMVTYDGQPADDGRDGPPGAGRRQGGVFGGWRYIQAVSERYHGIGGARVTLHYDRFVSVFAYDGEDAGGMGLWDNDVVSDTPHPRLGNASPEQLGKMRDAVTTMVLESGDMGEGRDWQAVTDMVVQRYSEAIHYLHTDGSVRHSKEAFAKYLSALLRPFVSPSARNATLETERCVAQLIPPFPFSPSSSPSLAHTTLHAVTNRICSTLLGALDASTLTPSRSLAATSSPPYRALDLVDDLVGYLQWTTWKECGPCADQEVCFIPIWPMGSLENHRKPLCVTEDGVGEGYWGHVGPPPEGHLPDGEHHPVHARPGPEGPKLGKHQGTDRPRRPFSAHGREGKRPQHGGRRKGGHCAPPRQIAPPSRFHNLGGWDRGVWNRHLGSLMRMIAWFFGPGPVTQEVEVKVDSVDTRQR</sequence>
<dbReference type="PANTHER" id="PTHR35204:SF1">
    <property type="entry name" value="ENTEROTOXIN"/>
    <property type="match status" value="1"/>
</dbReference>
<dbReference type="PANTHER" id="PTHR35204">
    <property type="entry name" value="YALI0A21131P"/>
    <property type="match status" value="1"/>
</dbReference>
<feature type="region of interest" description="Disordered" evidence="1">
    <location>
        <begin position="609"/>
        <end position="682"/>
    </location>
</feature>
<dbReference type="AlphaFoldDB" id="A0A9P6GC69"/>
<feature type="signal peptide" evidence="2">
    <location>
        <begin position="1"/>
        <end position="23"/>
    </location>
</feature>
<organism evidence="3 4">
    <name type="scientific">Paraphaeosphaeria minitans</name>
    <dbReference type="NCBI Taxonomy" id="565426"/>
    <lineage>
        <taxon>Eukaryota</taxon>
        <taxon>Fungi</taxon>
        <taxon>Dikarya</taxon>
        <taxon>Ascomycota</taxon>
        <taxon>Pezizomycotina</taxon>
        <taxon>Dothideomycetes</taxon>
        <taxon>Pleosporomycetidae</taxon>
        <taxon>Pleosporales</taxon>
        <taxon>Massarineae</taxon>
        <taxon>Didymosphaeriaceae</taxon>
        <taxon>Paraphaeosphaeria</taxon>
    </lineage>
</organism>
<evidence type="ECO:0000256" key="2">
    <source>
        <dbReference type="SAM" id="SignalP"/>
    </source>
</evidence>
<feature type="compositionally biased region" description="Basic and acidic residues" evidence="1">
    <location>
        <begin position="110"/>
        <end position="137"/>
    </location>
</feature>
<dbReference type="InterPro" id="IPR038921">
    <property type="entry name" value="YOR389W-like"/>
</dbReference>
<proteinExistence type="predicted"/>
<feature type="compositionally biased region" description="Basic and acidic residues" evidence="1">
    <location>
        <begin position="640"/>
        <end position="658"/>
    </location>
</feature>
<feature type="region of interest" description="Disordered" evidence="1">
    <location>
        <begin position="100"/>
        <end position="226"/>
    </location>
</feature>
<gene>
    <name evidence="3" type="ORF">PMIN01_10556</name>
</gene>
<name>A0A9P6GC69_9PLEO</name>
<feature type="chain" id="PRO_5040350853" evidence="2">
    <location>
        <begin position="24"/>
        <end position="729"/>
    </location>
</feature>
<feature type="compositionally biased region" description="Pro residues" evidence="1">
    <location>
        <begin position="185"/>
        <end position="199"/>
    </location>
</feature>
<evidence type="ECO:0000256" key="1">
    <source>
        <dbReference type="SAM" id="MobiDB-lite"/>
    </source>
</evidence>
<accession>A0A9P6GC69</accession>
<keyword evidence="4" id="KW-1185">Reference proteome</keyword>
<evidence type="ECO:0000313" key="3">
    <source>
        <dbReference type="EMBL" id="KAF9731539.1"/>
    </source>
</evidence>
<evidence type="ECO:0000313" key="4">
    <source>
        <dbReference type="Proteomes" id="UP000756921"/>
    </source>
</evidence>
<feature type="compositionally biased region" description="Basic residues" evidence="1">
    <location>
        <begin position="659"/>
        <end position="668"/>
    </location>
</feature>
<protein>
    <submittedName>
        <fullName evidence="3">Uncharacterized protein</fullName>
    </submittedName>
</protein>
<dbReference type="Proteomes" id="UP000756921">
    <property type="component" value="Unassembled WGS sequence"/>
</dbReference>